<dbReference type="PROSITE" id="PS51900">
    <property type="entry name" value="CB"/>
    <property type="match status" value="1"/>
</dbReference>
<dbReference type="Pfam" id="PF14659">
    <property type="entry name" value="Phage_int_SAM_3"/>
    <property type="match status" value="1"/>
</dbReference>
<dbReference type="RefSeq" id="WP_213409653.1">
    <property type="nucleotide sequence ID" value="NZ_CP074441.1"/>
</dbReference>
<dbReference type="PROSITE" id="PS51898">
    <property type="entry name" value="TYR_RECOMBINASE"/>
    <property type="match status" value="1"/>
</dbReference>
<dbReference type="Gene3D" id="1.10.150.130">
    <property type="match status" value="1"/>
</dbReference>
<keyword evidence="3 5" id="KW-0238">DNA-binding</keyword>
<evidence type="ECO:0000256" key="3">
    <source>
        <dbReference type="ARBA" id="ARBA00023125"/>
    </source>
</evidence>
<feature type="domain" description="Core-binding (CB)" evidence="7">
    <location>
        <begin position="70"/>
        <end position="158"/>
    </location>
</feature>
<dbReference type="PANTHER" id="PTHR30629:SF2">
    <property type="entry name" value="PROPHAGE INTEGRASE INTS-RELATED"/>
    <property type="match status" value="1"/>
</dbReference>
<dbReference type="PANTHER" id="PTHR30629">
    <property type="entry name" value="PROPHAGE INTEGRASE"/>
    <property type="match status" value="1"/>
</dbReference>
<feature type="domain" description="Tyr recombinase" evidence="6">
    <location>
        <begin position="178"/>
        <end position="375"/>
    </location>
</feature>
<dbReference type="InterPro" id="IPR010998">
    <property type="entry name" value="Integrase_recombinase_N"/>
</dbReference>
<dbReference type="Gene3D" id="1.10.443.10">
    <property type="entry name" value="Intergrase catalytic core"/>
    <property type="match status" value="1"/>
</dbReference>
<dbReference type="InterPro" id="IPR013762">
    <property type="entry name" value="Integrase-like_cat_sf"/>
</dbReference>
<sequence>MKYEYTKEKRDPQIQWYKTESGKRWRVKFSVMKKGTRHHLQKNGLKSFADAQLVKAQMLTELDRNNFVYSKNTTVQEYWLEYYDSKSQSDEWRATTAQSFKNVFRIYILPYLSDRKLSELTRQDIQNWLNKISIEKDLSKSTVRNARTMLKAMLEQAVIDDYLPKNPARKISIIGREEKDKSMTADEYQKVREYMADTNKTTAIERGIFELSLYGLRRGEIVGMRVQYITPTSVEVAGQLNKFGEYTETKTGKKGERTIPITPDTYRVLSEALEERRQQLSTKESRILNASDYAFSKRDGKQLTGNYVYRLFEKMSADLGFNVHPHKMRHAFTTIAFSTPGLNPKDIMHILGHSSLKMSMHYNTGTDEGMEKVVNSTFGSSAEVPH</sequence>
<evidence type="ECO:0000256" key="2">
    <source>
        <dbReference type="ARBA" id="ARBA00022908"/>
    </source>
</evidence>
<evidence type="ECO:0000259" key="7">
    <source>
        <dbReference type="PROSITE" id="PS51900"/>
    </source>
</evidence>
<keyword evidence="2" id="KW-0229">DNA integration</keyword>
<name>A0ABT3E5Q1_9LACO</name>
<evidence type="ECO:0000256" key="5">
    <source>
        <dbReference type="PROSITE-ProRule" id="PRU01248"/>
    </source>
</evidence>
<dbReference type="CDD" id="cd00397">
    <property type="entry name" value="DNA_BRE_C"/>
    <property type="match status" value="1"/>
</dbReference>
<organism evidence="8 9">
    <name type="scientific">Weissella ceti</name>
    <dbReference type="NCBI Taxonomy" id="759620"/>
    <lineage>
        <taxon>Bacteria</taxon>
        <taxon>Bacillati</taxon>
        <taxon>Bacillota</taxon>
        <taxon>Bacilli</taxon>
        <taxon>Lactobacillales</taxon>
        <taxon>Lactobacillaceae</taxon>
        <taxon>Weissella</taxon>
    </lineage>
</organism>
<comment type="similarity">
    <text evidence="1">Belongs to the 'phage' integrase family.</text>
</comment>
<evidence type="ECO:0000259" key="6">
    <source>
        <dbReference type="PROSITE" id="PS51898"/>
    </source>
</evidence>
<evidence type="ECO:0000256" key="1">
    <source>
        <dbReference type="ARBA" id="ARBA00008857"/>
    </source>
</evidence>
<dbReference type="InterPro" id="IPR002104">
    <property type="entry name" value="Integrase_catalytic"/>
</dbReference>
<comment type="caution">
    <text evidence="8">The sequence shown here is derived from an EMBL/GenBank/DDBJ whole genome shotgun (WGS) entry which is preliminary data.</text>
</comment>
<dbReference type="SUPFAM" id="SSF56349">
    <property type="entry name" value="DNA breaking-rejoining enzymes"/>
    <property type="match status" value="1"/>
</dbReference>
<gene>
    <name evidence="8" type="ORF">OIT44_03980</name>
</gene>
<dbReference type="InterPro" id="IPR004107">
    <property type="entry name" value="Integrase_SAM-like_N"/>
</dbReference>
<dbReference type="EMBL" id="JAOZFE010000003">
    <property type="protein sequence ID" value="MCW0953233.1"/>
    <property type="molecule type" value="Genomic_DNA"/>
</dbReference>
<reference evidence="8 9" key="1">
    <citation type="submission" date="2022-10" db="EMBL/GenBank/DDBJ databases">
        <title>Weissella fermenti sp. nov., isolated from fermented cabbage.</title>
        <authorList>
            <person name="Lee J.K."/>
            <person name="Baek J.H."/>
            <person name="Choi D.G."/>
            <person name="Kim J.M."/>
            <person name="Jeon C.O."/>
        </authorList>
    </citation>
    <scope>NUCLEOTIDE SEQUENCE [LARGE SCALE GENOMIC DNA]</scope>
    <source>
        <strain evidence="8 9">KACC 18534</strain>
    </source>
</reference>
<dbReference type="Proteomes" id="UP001526225">
    <property type="component" value="Unassembled WGS sequence"/>
</dbReference>
<proteinExistence type="inferred from homology"/>
<accession>A0ABT3E5Q1</accession>
<protein>
    <submittedName>
        <fullName evidence="8">Site-specific integrase</fullName>
    </submittedName>
</protein>
<dbReference type="InterPro" id="IPR050808">
    <property type="entry name" value="Phage_Integrase"/>
</dbReference>
<dbReference type="InterPro" id="IPR044068">
    <property type="entry name" value="CB"/>
</dbReference>
<evidence type="ECO:0000313" key="8">
    <source>
        <dbReference type="EMBL" id="MCW0953233.1"/>
    </source>
</evidence>
<dbReference type="InterPro" id="IPR011010">
    <property type="entry name" value="DNA_brk_join_enz"/>
</dbReference>
<evidence type="ECO:0000313" key="9">
    <source>
        <dbReference type="Proteomes" id="UP001526225"/>
    </source>
</evidence>
<dbReference type="Pfam" id="PF00589">
    <property type="entry name" value="Phage_integrase"/>
    <property type="match status" value="1"/>
</dbReference>
<keyword evidence="4" id="KW-0233">DNA recombination</keyword>
<evidence type="ECO:0000256" key="4">
    <source>
        <dbReference type="ARBA" id="ARBA00023172"/>
    </source>
</evidence>
<keyword evidence="9" id="KW-1185">Reference proteome</keyword>